<evidence type="ECO:0000313" key="1">
    <source>
        <dbReference type="EMBL" id="PXF56484.1"/>
    </source>
</evidence>
<dbReference type="Proteomes" id="UP000248329">
    <property type="component" value="Unassembled WGS sequence"/>
</dbReference>
<dbReference type="EMBL" id="PQXF01000102">
    <property type="protein sequence ID" value="PXF56484.1"/>
    <property type="molecule type" value="Genomic_DNA"/>
</dbReference>
<gene>
    <name evidence="1" type="ORF">C4B59_16850</name>
</gene>
<comment type="caution">
    <text evidence="1">The sequence shown here is derived from an EMBL/GenBank/DDBJ whole genome shotgun (WGS) entry which is preliminary data.</text>
</comment>
<organism evidence="1 2">
    <name type="scientific">Candidatus Methanogaster sp</name>
    <dbReference type="NCBI Taxonomy" id="3386292"/>
    <lineage>
        <taxon>Archaea</taxon>
        <taxon>Methanobacteriati</taxon>
        <taxon>Methanobacteriota</taxon>
        <taxon>Stenosarchaea group</taxon>
        <taxon>Methanomicrobia</taxon>
        <taxon>Methanosarcinales</taxon>
        <taxon>ANME-2 cluster</taxon>
        <taxon>Candidatus Methanogasteraceae</taxon>
        <taxon>Candidatus Methanogaster</taxon>
    </lineage>
</organism>
<sequence>MHDLVRIAKRVEAPTKIVRLCAKITPAYTGTRYPDVCKEYDRGDVEDILRSAKEVLEWVKRDINL</sequence>
<protein>
    <submittedName>
        <fullName evidence="1">Uncharacterized protein</fullName>
    </submittedName>
</protein>
<name>A0AC61KYD8_9EURY</name>
<proteinExistence type="predicted"/>
<evidence type="ECO:0000313" key="2">
    <source>
        <dbReference type="Proteomes" id="UP000248329"/>
    </source>
</evidence>
<reference evidence="1" key="1">
    <citation type="submission" date="2018-01" db="EMBL/GenBank/DDBJ databases">
        <authorList>
            <person name="Krukenberg V."/>
        </authorList>
    </citation>
    <scope>NUCLEOTIDE SEQUENCE</scope>
    <source>
        <strain evidence="1">E20ANME2</strain>
    </source>
</reference>
<accession>A0AC61KYD8</accession>